<feature type="region of interest" description="Disordered" evidence="1">
    <location>
        <begin position="593"/>
        <end position="704"/>
    </location>
</feature>
<feature type="compositionally biased region" description="Low complexity" evidence="1">
    <location>
        <begin position="617"/>
        <end position="635"/>
    </location>
</feature>
<evidence type="ECO:0000256" key="1">
    <source>
        <dbReference type="SAM" id="MobiDB-lite"/>
    </source>
</evidence>
<name>A0A0M9G3S3_LEPPY</name>
<dbReference type="Proteomes" id="UP000037923">
    <property type="component" value="Unassembled WGS sequence"/>
</dbReference>
<feature type="region of interest" description="Disordered" evidence="1">
    <location>
        <begin position="242"/>
        <end position="272"/>
    </location>
</feature>
<feature type="region of interest" description="Disordered" evidence="1">
    <location>
        <begin position="541"/>
        <end position="571"/>
    </location>
</feature>
<feature type="region of interest" description="Disordered" evidence="1">
    <location>
        <begin position="457"/>
        <end position="509"/>
    </location>
</feature>
<dbReference type="AlphaFoldDB" id="A0A0M9G3S3"/>
<reference evidence="2 3" key="1">
    <citation type="submission" date="2015-07" db="EMBL/GenBank/DDBJ databases">
        <title>High-quality genome of monoxenous trypanosomatid Leptomonas pyrrhocoris.</title>
        <authorList>
            <person name="Flegontov P."/>
            <person name="Butenko A."/>
            <person name="Firsov S."/>
            <person name="Vlcek C."/>
            <person name="Logacheva M.D."/>
            <person name="Field M."/>
            <person name="Filatov D."/>
            <person name="Flegontova O."/>
            <person name="Gerasimov E."/>
            <person name="Jackson A.P."/>
            <person name="Kelly S."/>
            <person name="Opperdoes F."/>
            <person name="O'Reilly A."/>
            <person name="Votypka J."/>
            <person name="Yurchenko V."/>
            <person name="Lukes J."/>
        </authorList>
    </citation>
    <scope>NUCLEOTIDE SEQUENCE [LARGE SCALE GENOMIC DNA]</scope>
    <source>
        <strain evidence="2">H10</strain>
    </source>
</reference>
<sequence length="896" mass="95054">MNGTKQRPLRDATAAHSRPHHRHAPFSVGEGHHVSGAGSADRQAPSSAPRRPSLSTSGDHTFSSSIAISSDTADVSPELSARAFNSPPDTSGSTAVATAASKGRQSPYWWGASTSLLSDSSAATVTATAAAPLAAPGGPSDSSCVVSQGLRCSIDFSHEIEWRAEAELQQLWVTLWCATHSEAALAAALDGPRAPWNPYRPLRGGQGVREEVLNSEVAEFREMVTVDSLYLQGTAIQPGTHLVHSAPSATTSPHRPPKKTKDGHAALQQREQSEEEVFTEDNSSATLHLPPMQPLASSAGAEVEVDAHYTEAWWAAHRADGEAALFCYLWEAVVVPFYTAPSAVVFPLPFASLDLATTAADATLTLACADVKEEKDASGVVTAFWPTKEDKRNWVVESGRRSVSPTCVRTPLSVGDGESDRGVSSLARTQRSGGGLPFYLTEDVNVVSDDSLEVEVLEDDKTNENDGLKTEETPHSAKLTRQQHMAPSTRIRPERRNSRRHDRPSTAGIQATALSPSEATLLGMPIPVSVSGAALAAKQRARSARTDEGASIPTSSSLVQPNAAGRGWRSSKMPTLRTTFAESLAELTMDAPLPKPASVTRQRPPTAQPVVSKSRRVASPSASAQARAAHSVHSHASNKDDRATGSRTTTTAATTTFAAGVKTPTAASAAVPRTGTSSPGRRNAGGGNALQSQRPPRQLPSGGNEAINHALQLLELRDRPTSRSPLAQCRPFPSASAAPLDAHRKGRSRTSPQLDDVQEVSGVKESPPRSHLSLVTAAPQQKRRLRHVHDHTSSTNSASCPPTVQGEEVKKAPTMLGLGGSEKLVYKERLAPLREPTASSDTLRKRSPALLEMQRGAAAAGRTPSPGSQRRKKGGAPRSSSENKRNVQHRPTTAQR</sequence>
<organism evidence="2 3">
    <name type="scientific">Leptomonas pyrrhocoris</name>
    <name type="common">Firebug parasite</name>
    <dbReference type="NCBI Taxonomy" id="157538"/>
    <lineage>
        <taxon>Eukaryota</taxon>
        <taxon>Discoba</taxon>
        <taxon>Euglenozoa</taxon>
        <taxon>Kinetoplastea</taxon>
        <taxon>Metakinetoplastina</taxon>
        <taxon>Trypanosomatida</taxon>
        <taxon>Trypanosomatidae</taxon>
        <taxon>Leishmaniinae</taxon>
        <taxon>Leptomonas</taxon>
    </lineage>
</organism>
<accession>A0A0M9G3S3</accession>
<feature type="region of interest" description="Disordered" evidence="1">
    <location>
        <begin position="407"/>
        <end position="431"/>
    </location>
</feature>
<evidence type="ECO:0000313" key="2">
    <source>
        <dbReference type="EMBL" id="KPA81775.1"/>
    </source>
</evidence>
<feature type="compositionally biased region" description="Polar residues" evidence="1">
    <location>
        <begin position="793"/>
        <end position="802"/>
    </location>
</feature>
<gene>
    <name evidence="2" type="ORF">ABB37_04055</name>
</gene>
<protein>
    <submittedName>
        <fullName evidence="2">Uncharacterized protein</fullName>
    </submittedName>
</protein>
<comment type="caution">
    <text evidence="2">The sequence shown here is derived from an EMBL/GenBank/DDBJ whole genome shotgun (WGS) entry which is preliminary data.</text>
</comment>
<keyword evidence="3" id="KW-1185">Reference proteome</keyword>
<evidence type="ECO:0000313" key="3">
    <source>
        <dbReference type="Proteomes" id="UP000037923"/>
    </source>
</evidence>
<dbReference type="GeneID" id="26904346"/>
<dbReference type="VEuPathDB" id="TriTrypDB:LpyrH10_06_4250"/>
<feature type="region of interest" description="Disordered" evidence="1">
    <location>
        <begin position="1"/>
        <end position="64"/>
    </location>
</feature>
<dbReference type="OrthoDB" id="266688at2759"/>
<feature type="region of interest" description="Disordered" evidence="1">
    <location>
        <begin position="721"/>
        <end position="809"/>
    </location>
</feature>
<feature type="compositionally biased region" description="Low complexity" evidence="1">
    <location>
        <begin position="39"/>
        <end position="64"/>
    </location>
</feature>
<feature type="compositionally biased region" description="Low complexity" evidence="1">
    <location>
        <begin position="645"/>
        <end position="659"/>
    </location>
</feature>
<proteinExistence type="predicted"/>
<feature type="compositionally biased region" description="Basic and acidic residues" evidence="1">
    <location>
        <begin position="459"/>
        <end position="475"/>
    </location>
</feature>
<feature type="region of interest" description="Disordered" evidence="1">
    <location>
        <begin position="829"/>
        <end position="896"/>
    </location>
</feature>
<dbReference type="EMBL" id="LGTL01000006">
    <property type="protein sequence ID" value="KPA81775.1"/>
    <property type="molecule type" value="Genomic_DNA"/>
</dbReference>
<dbReference type="RefSeq" id="XP_015660214.1">
    <property type="nucleotide sequence ID" value="XM_015801594.1"/>
</dbReference>
<dbReference type="OMA" id="VPYYASM"/>